<dbReference type="Gene3D" id="1.20.1070.10">
    <property type="entry name" value="Rhodopsin 7-helix transmembrane proteins"/>
    <property type="match status" value="1"/>
</dbReference>
<evidence type="ECO:0000256" key="5">
    <source>
        <dbReference type="RuleBase" id="RU000688"/>
    </source>
</evidence>
<feature type="transmembrane region" description="Helical" evidence="6">
    <location>
        <begin position="443"/>
        <end position="466"/>
    </location>
</feature>
<feature type="transmembrane region" description="Helical" evidence="6">
    <location>
        <begin position="229"/>
        <end position="255"/>
    </location>
</feature>
<organism evidence="8 9">
    <name type="scientific">Macrostomum lignano</name>
    <dbReference type="NCBI Taxonomy" id="282301"/>
    <lineage>
        <taxon>Eukaryota</taxon>
        <taxon>Metazoa</taxon>
        <taxon>Spiralia</taxon>
        <taxon>Lophotrochozoa</taxon>
        <taxon>Platyhelminthes</taxon>
        <taxon>Rhabditophora</taxon>
        <taxon>Macrostomorpha</taxon>
        <taxon>Macrostomida</taxon>
        <taxon>Macrostomidae</taxon>
        <taxon>Macrostomum</taxon>
    </lineage>
</organism>
<feature type="transmembrane region" description="Helical" evidence="6">
    <location>
        <begin position="365"/>
        <end position="386"/>
    </location>
</feature>
<dbReference type="PANTHER" id="PTHR45698">
    <property type="entry name" value="TRACE AMINE-ASSOCIATED RECEPTOR 19N-RELATED"/>
    <property type="match status" value="1"/>
</dbReference>
<keyword evidence="2 5" id="KW-0812">Transmembrane</keyword>
<name>A0A1I8INP8_9PLAT</name>
<sequence length="510" mass="55326">RECAAEGASFADVAASLLEHPLGAGLANVGDKHPLPGQLAHEVGKAAVLLAQEGRGRQPHVLKEQLGGVLRLQAHFVQLATLAEAGVLRVHQEQADAAGGRLGARVGDGHHNAEVTVPAVSDEGLAAIENVVTARGLHCPRLDALQVTAGPGLRHGDGANDFAGDSNPTKETLSSCLPDYKDTLQPGYWIMLAGPWVFLTVAALGLGANSLSMAVFIRERKLISSNPRLLIISQASVDLIGCVLAAIKWLTIYAPSRVPANFIGTIVRHLWFSEYVIWLTVLCSTLNLQLITLERFVALVFPLVTRSATKLKSGIAGIWIYTALHMWRVFIDLSRGDGSHSNCCVYNRAIPAWLSRSFGLVNFSMLYALPVVNMSIRYSAMIVTLRRNRSCISEESQKKKLAASSKLIKTFIVAGVAYVFCFTANQISYLLHMFDVYFDQKGLFYNARLLLVNANMIVNPVIYFVFMPPFRAALLKLCRLGAGTEGELNQAATGSTGAQQPQAQLQITRL</sequence>
<dbReference type="SUPFAM" id="SSF81321">
    <property type="entry name" value="Family A G protein-coupled receptor-like"/>
    <property type="match status" value="1"/>
</dbReference>
<evidence type="ECO:0000256" key="4">
    <source>
        <dbReference type="ARBA" id="ARBA00023136"/>
    </source>
</evidence>
<protein>
    <submittedName>
        <fullName evidence="9">G_PROTEIN_RECEP_F1_2 domain-containing protein</fullName>
    </submittedName>
</protein>
<dbReference type="Proteomes" id="UP000095280">
    <property type="component" value="Unplaced"/>
</dbReference>
<comment type="subcellular location">
    <subcellularLocation>
        <location evidence="1">Membrane</location>
    </subcellularLocation>
</comment>
<dbReference type="Pfam" id="PF00001">
    <property type="entry name" value="7tm_1"/>
    <property type="match status" value="1"/>
</dbReference>
<evidence type="ECO:0000256" key="6">
    <source>
        <dbReference type="SAM" id="Phobius"/>
    </source>
</evidence>
<feature type="transmembrane region" description="Helical" evidence="6">
    <location>
        <begin position="313"/>
        <end position="331"/>
    </location>
</feature>
<accession>A0A1I8INP8</accession>
<dbReference type="AlphaFoldDB" id="A0A1I8INP8"/>
<keyword evidence="5" id="KW-0297">G-protein coupled receptor</keyword>
<proteinExistence type="inferred from homology"/>
<keyword evidence="8" id="KW-1185">Reference proteome</keyword>
<dbReference type="PANTHER" id="PTHR45698:SF1">
    <property type="entry name" value="TRACE AMINE-ASSOCIATED RECEPTOR 13C-LIKE"/>
    <property type="match status" value="1"/>
</dbReference>
<comment type="similarity">
    <text evidence="5">Belongs to the G-protein coupled receptor 1 family.</text>
</comment>
<dbReference type="InterPro" id="IPR017452">
    <property type="entry name" value="GPCR_Rhodpsn_7TM"/>
</dbReference>
<evidence type="ECO:0000256" key="3">
    <source>
        <dbReference type="ARBA" id="ARBA00022989"/>
    </source>
</evidence>
<dbReference type="PROSITE" id="PS50262">
    <property type="entry name" value="G_PROTEIN_RECEP_F1_2"/>
    <property type="match status" value="1"/>
</dbReference>
<dbReference type="InterPro" id="IPR000276">
    <property type="entry name" value="GPCR_Rhodpsn"/>
</dbReference>
<dbReference type="GO" id="GO:0004930">
    <property type="term" value="F:G protein-coupled receptor activity"/>
    <property type="evidence" value="ECO:0007669"/>
    <property type="project" value="UniProtKB-KW"/>
</dbReference>
<dbReference type="PRINTS" id="PR00237">
    <property type="entry name" value="GPCRRHODOPSN"/>
</dbReference>
<evidence type="ECO:0000313" key="9">
    <source>
        <dbReference type="WBParaSite" id="maker-uti_cns_0014565-snap-gene-0.6-mRNA-1"/>
    </source>
</evidence>
<dbReference type="PROSITE" id="PS00237">
    <property type="entry name" value="G_PROTEIN_RECEP_F1_1"/>
    <property type="match status" value="1"/>
</dbReference>
<dbReference type="GO" id="GO:0016020">
    <property type="term" value="C:membrane"/>
    <property type="evidence" value="ECO:0007669"/>
    <property type="project" value="UniProtKB-SubCell"/>
</dbReference>
<evidence type="ECO:0000256" key="1">
    <source>
        <dbReference type="ARBA" id="ARBA00004370"/>
    </source>
</evidence>
<keyword evidence="3 6" id="KW-1133">Transmembrane helix</keyword>
<evidence type="ECO:0000256" key="2">
    <source>
        <dbReference type="ARBA" id="ARBA00022692"/>
    </source>
</evidence>
<keyword evidence="4 6" id="KW-0472">Membrane</keyword>
<feature type="domain" description="G-protein coupled receptors family 1 profile" evidence="7">
    <location>
        <begin position="208"/>
        <end position="463"/>
    </location>
</feature>
<reference evidence="9" key="1">
    <citation type="submission" date="2016-11" db="UniProtKB">
        <authorList>
            <consortium name="WormBaseParasite"/>
        </authorList>
    </citation>
    <scope>IDENTIFICATION</scope>
</reference>
<keyword evidence="5" id="KW-0675">Receptor</keyword>
<evidence type="ECO:0000259" key="7">
    <source>
        <dbReference type="PROSITE" id="PS50262"/>
    </source>
</evidence>
<dbReference type="AntiFam" id="ANF00250">
    <property type="entry name" value="Shadow ORF (opposite ACADL)"/>
</dbReference>
<keyword evidence="5" id="KW-0807">Transducer</keyword>
<evidence type="ECO:0000313" key="8">
    <source>
        <dbReference type="Proteomes" id="UP000095280"/>
    </source>
</evidence>
<dbReference type="WBParaSite" id="maker-uti_cns_0014565-snap-gene-0.6-mRNA-1">
    <property type="protein sequence ID" value="maker-uti_cns_0014565-snap-gene-0.6-mRNA-1"/>
    <property type="gene ID" value="maker-uti_cns_0014565-snap-gene-0.6"/>
</dbReference>
<feature type="transmembrane region" description="Helical" evidence="6">
    <location>
        <begin position="275"/>
        <end position="301"/>
    </location>
</feature>
<feature type="transmembrane region" description="Helical" evidence="6">
    <location>
        <begin position="188"/>
        <end position="217"/>
    </location>
</feature>
<feature type="transmembrane region" description="Helical" evidence="6">
    <location>
        <begin position="407"/>
        <end position="431"/>
    </location>
</feature>
<dbReference type="CDD" id="cd00637">
    <property type="entry name" value="7tm_classA_rhodopsin-like"/>
    <property type="match status" value="1"/>
</dbReference>